<dbReference type="InterPro" id="IPR001245">
    <property type="entry name" value="Ser-Thr/Tyr_kinase_cat_dom"/>
</dbReference>
<dbReference type="SUPFAM" id="SSF56112">
    <property type="entry name" value="Protein kinase-like (PK-like)"/>
    <property type="match status" value="1"/>
</dbReference>
<dbReference type="GO" id="GO:0005524">
    <property type="term" value="F:ATP binding"/>
    <property type="evidence" value="ECO:0007669"/>
    <property type="project" value="InterPro"/>
</dbReference>
<dbReference type="PANTHER" id="PTHR44329">
    <property type="entry name" value="SERINE/THREONINE-PROTEIN KINASE TNNI3K-RELATED"/>
    <property type="match status" value="1"/>
</dbReference>
<sequence length="835" mass="93748">MPVDVPYYTPPFIWRFWLSAFGRSHGHPHGPRVHIYDVDSANLSETTCTPALGRSRSVFQDISCVSSPNSRAVYDKAERGFITLQAQAEDALQRLIDALYLPTNSTISTSIPISPSDLSTIIKFFVFLRFRNGPHYRKIVQELMEPMDFQVSTSAIPGAKGKTVLSVYSPLIHQVRFQTVLEAFCRFFEGAIWDMKPLCSSTFSDGDHPDSPFSPSSLIPSYAFKSSDRHSVRKDTCLDVLNKHCWQYSREAEVCLGISVEADCEFILPECCFGILDESFGGGIKESESFDCFFPILPKLALYVLRDEDGCRDDVRAKGLSFIEVGSELGLDIYLRNAMVLCSIPHVQRSSEIFIPHHDLKTPILELDQFTWTAVDSTDSDTTTTPTSIAEHLATQLDALSAIEDFQRLADKDMPELSGPKLFFSSLSSIVRSISSYDEFRCRWMFDNFIDYSRLKQRCRHKFGMEGVKKMWTLRQNIVLSDLTDEVDVIGQHPVAFGAFSDVWMGRWHDTVESKHRVVAIKYLRQVMVQNVREKLLKRLQAELLTWHQLCHRNLATLYGIMQTSTSIGMVSAWCDNGTISSYLKKKPTVDRLKLVLQVASGVAYLHHFSPPVVHGDLKGGNILVDIHEQAVITDFGLSKVMEDLSNLSRSSRIESGRSTSTSFFAGSTRWMAPELVLALVEDENHEDERDVGDVGKTEPGIEKLRPRVTTASDVYAFASVCLEIVTGDLPYPHRKNDYSVTVDILRGVSPARGSDLSIALKRMFDTTPTNDGSTLNSSPSTSLRSPANNDEEALRSVLESCWDGQSFMRPNMEEVLVRLNGIGTSEILTPLRLR</sequence>
<dbReference type="EMBL" id="JANVFS010000022">
    <property type="protein sequence ID" value="KAJ4475311.1"/>
    <property type="molecule type" value="Genomic_DNA"/>
</dbReference>
<evidence type="ECO:0000313" key="3">
    <source>
        <dbReference type="EMBL" id="KAJ4475311.1"/>
    </source>
</evidence>
<evidence type="ECO:0000313" key="4">
    <source>
        <dbReference type="Proteomes" id="UP001150238"/>
    </source>
</evidence>
<protein>
    <submittedName>
        <fullName evidence="3">Kinase-like domain-containing protein</fullName>
    </submittedName>
</protein>
<dbReference type="SMART" id="SM00220">
    <property type="entry name" value="S_TKc"/>
    <property type="match status" value="1"/>
</dbReference>
<keyword evidence="3" id="KW-0418">Kinase</keyword>
<dbReference type="Proteomes" id="UP001150238">
    <property type="component" value="Unassembled WGS sequence"/>
</dbReference>
<dbReference type="Gene3D" id="1.10.510.10">
    <property type="entry name" value="Transferase(Phosphotransferase) domain 1"/>
    <property type="match status" value="1"/>
</dbReference>
<dbReference type="PROSITE" id="PS00108">
    <property type="entry name" value="PROTEIN_KINASE_ST"/>
    <property type="match status" value="1"/>
</dbReference>
<dbReference type="InterPro" id="IPR000719">
    <property type="entry name" value="Prot_kinase_dom"/>
</dbReference>
<feature type="domain" description="Protein kinase" evidence="2">
    <location>
        <begin position="489"/>
        <end position="829"/>
    </location>
</feature>
<dbReference type="PROSITE" id="PS50011">
    <property type="entry name" value="PROTEIN_KINASE_DOM"/>
    <property type="match status" value="1"/>
</dbReference>
<dbReference type="GO" id="GO:0004674">
    <property type="term" value="F:protein serine/threonine kinase activity"/>
    <property type="evidence" value="ECO:0007669"/>
    <property type="project" value="TreeGrafter"/>
</dbReference>
<gene>
    <name evidence="3" type="ORF">C8J55DRAFT_607073</name>
</gene>
<proteinExistence type="predicted"/>
<dbReference type="AlphaFoldDB" id="A0A9W9A646"/>
<dbReference type="InterPro" id="IPR008271">
    <property type="entry name" value="Ser/Thr_kinase_AS"/>
</dbReference>
<feature type="compositionally biased region" description="Polar residues" evidence="1">
    <location>
        <begin position="768"/>
        <end position="789"/>
    </location>
</feature>
<reference evidence="3" key="1">
    <citation type="submission" date="2022-08" db="EMBL/GenBank/DDBJ databases">
        <authorList>
            <consortium name="DOE Joint Genome Institute"/>
            <person name="Min B."/>
            <person name="Riley R."/>
            <person name="Sierra-Patev S."/>
            <person name="Naranjo-Ortiz M."/>
            <person name="Looney B."/>
            <person name="Konkel Z."/>
            <person name="Slot J.C."/>
            <person name="Sakamoto Y."/>
            <person name="Steenwyk J.L."/>
            <person name="Rokas A."/>
            <person name="Carro J."/>
            <person name="Camarero S."/>
            <person name="Ferreira P."/>
            <person name="Molpeceres G."/>
            <person name="Ruiz-Duenas F.J."/>
            <person name="Serrano A."/>
            <person name="Henrissat B."/>
            <person name="Drula E."/>
            <person name="Hughes K.W."/>
            <person name="Mata J.L."/>
            <person name="Ishikawa N.K."/>
            <person name="Vargas-Isla R."/>
            <person name="Ushijima S."/>
            <person name="Smith C.A."/>
            <person name="Ahrendt S."/>
            <person name="Andreopoulos W."/>
            <person name="He G."/>
            <person name="Labutti K."/>
            <person name="Lipzen A."/>
            <person name="Ng V."/>
            <person name="Sandor L."/>
            <person name="Barry K."/>
            <person name="Martinez A.T."/>
            <person name="Xiao Y."/>
            <person name="Gibbons J.G."/>
            <person name="Terashima K."/>
            <person name="Hibbett D.S."/>
            <person name="Grigoriev I.V."/>
        </authorList>
    </citation>
    <scope>NUCLEOTIDE SEQUENCE</scope>
    <source>
        <strain evidence="3">Sp2 HRB7682 ss15</strain>
    </source>
</reference>
<dbReference type="InterPro" id="IPR051681">
    <property type="entry name" value="Ser/Thr_Kinases-Pseudokinases"/>
</dbReference>
<keyword evidence="3" id="KW-0808">Transferase</keyword>
<evidence type="ECO:0000256" key="1">
    <source>
        <dbReference type="SAM" id="MobiDB-lite"/>
    </source>
</evidence>
<feature type="region of interest" description="Disordered" evidence="1">
    <location>
        <begin position="768"/>
        <end position="791"/>
    </location>
</feature>
<reference evidence="3" key="2">
    <citation type="journal article" date="2023" name="Proc. Natl. Acad. Sci. U.S.A.">
        <title>A global phylogenomic analysis of the shiitake genus Lentinula.</title>
        <authorList>
            <person name="Sierra-Patev S."/>
            <person name="Min B."/>
            <person name="Naranjo-Ortiz M."/>
            <person name="Looney B."/>
            <person name="Konkel Z."/>
            <person name="Slot J.C."/>
            <person name="Sakamoto Y."/>
            <person name="Steenwyk J.L."/>
            <person name="Rokas A."/>
            <person name="Carro J."/>
            <person name="Camarero S."/>
            <person name="Ferreira P."/>
            <person name="Molpeceres G."/>
            <person name="Ruiz-Duenas F.J."/>
            <person name="Serrano A."/>
            <person name="Henrissat B."/>
            <person name="Drula E."/>
            <person name="Hughes K.W."/>
            <person name="Mata J.L."/>
            <person name="Ishikawa N.K."/>
            <person name="Vargas-Isla R."/>
            <person name="Ushijima S."/>
            <person name="Smith C.A."/>
            <person name="Donoghue J."/>
            <person name="Ahrendt S."/>
            <person name="Andreopoulos W."/>
            <person name="He G."/>
            <person name="LaButti K."/>
            <person name="Lipzen A."/>
            <person name="Ng V."/>
            <person name="Riley R."/>
            <person name="Sandor L."/>
            <person name="Barry K."/>
            <person name="Martinez A.T."/>
            <person name="Xiao Y."/>
            <person name="Gibbons J.G."/>
            <person name="Terashima K."/>
            <person name="Grigoriev I.V."/>
            <person name="Hibbett D."/>
        </authorList>
    </citation>
    <scope>NUCLEOTIDE SEQUENCE</scope>
    <source>
        <strain evidence="3">Sp2 HRB7682 ss15</strain>
    </source>
</reference>
<dbReference type="PANTHER" id="PTHR44329:SF261">
    <property type="entry name" value="ZINC FINGER CONTAINING PROTEIN KINASE-RELATED"/>
    <property type="match status" value="1"/>
</dbReference>
<dbReference type="Pfam" id="PF07714">
    <property type="entry name" value="PK_Tyr_Ser-Thr"/>
    <property type="match status" value="1"/>
</dbReference>
<comment type="caution">
    <text evidence="3">The sequence shown here is derived from an EMBL/GenBank/DDBJ whole genome shotgun (WGS) entry which is preliminary data.</text>
</comment>
<evidence type="ECO:0000259" key="2">
    <source>
        <dbReference type="PROSITE" id="PS50011"/>
    </source>
</evidence>
<dbReference type="InterPro" id="IPR011009">
    <property type="entry name" value="Kinase-like_dom_sf"/>
</dbReference>
<accession>A0A9W9A646</accession>
<name>A0A9W9A646_9AGAR</name>
<organism evidence="3 4">
    <name type="scientific">Lentinula lateritia</name>
    <dbReference type="NCBI Taxonomy" id="40482"/>
    <lineage>
        <taxon>Eukaryota</taxon>
        <taxon>Fungi</taxon>
        <taxon>Dikarya</taxon>
        <taxon>Basidiomycota</taxon>
        <taxon>Agaricomycotina</taxon>
        <taxon>Agaricomycetes</taxon>
        <taxon>Agaricomycetidae</taxon>
        <taxon>Agaricales</taxon>
        <taxon>Marasmiineae</taxon>
        <taxon>Omphalotaceae</taxon>
        <taxon>Lentinula</taxon>
    </lineage>
</organism>